<evidence type="ECO:0000259" key="7">
    <source>
        <dbReference type="SMART" id="SM00249"/>
    </source>
</evidence>
<organism evidence="8 9">
    <name type="scientific">Rhodamnia argentea</name>
    <dbReference type="NCBI Taxonomy" id="178133"/>
    <lineage>
        <taxon>Eukaryota</taxon>
        <taxon>Viridiplantae</taxon>
        <taxon>Streptophyta</taxon>
        <taxon>Embryophyta</taxon>
        <taxon>Tracheophyta</taxon>
        <taxon>Spermatophyta</taxon>
        <taxon>Magnoliopsida</taxon>
        <taxon>eudicotyledons</taxon>
        <taxon>Gunneridae</taxon>
        <taxon>Pentapetalae</taxon>
        <taxon>rosids</taxon>
        <taxon>malvids</taxon>
        <taxon>Myrtales</taxon>
        <taxon>Myrtaceae</taxon>
        <taxon>Myrtoideae</taxon>
        <taxon>Myrteae</taxon>
        <taxon>Australasian group</taxon>
        <taxon>Rhodamnia</taxon>
    </lineage>
</organism>
<dbReference type="Gene3D" id="3.30.40.10">
    <property type="entry name" value="Zinc/RING finger domain, C3HC4 (zinc finger)"/>
    <property type="match status" value="1"/>
</dbReference>
<dbReference type="InterPro" id="IPR056280">
    <property type="entry name" value="AIPP2-like_SPOC"/>
</dbReference>
<sequence length="751" mass="82536">MEMDYRDDPCDICGDFGYAELLLKCSSCPSQQHVYCTAQFCSEVPEVWYCEICQSTDCANLTISPLQEESSVMVPSSTREIPDNFGSQANPKRQRTAKPCKVMCLSTEEVIKLSSRKNPLKSKVFTSKSPVRAKSNSHLVSSGCQHPFKSRSLMIGSSINQQREISAAKALKDGMNSISGKKDLVKQPEKHVGEEQSMDINGLLYEKDASIWAKEESMMSASPISQSRCFQPIDESGGDNDAVAESGYSFEETRFLHYILPKLEVCRPYLPALSATWSGRLKFPGDAIPNDSSYSFRAHPPCSVRRKAYELSRHMPMEIRMEPIPLTPILTNIFQSEGPDIDDIGLYFYPADTADRYIVNYSALVQLMVSQEYAMRGLVNGAELLLFTSKELLVDSHLFIVGLQSEYFLWGIFRSAKSTLDCKSLHEELDVHPPLPLVDHSNNGHSNSDKSSAIDGITGIDDLSRNSSKGGSTSREEGTIDEIALPGTDFAESFQEDAQDVVVAPVAANYTCSRLVETTCCPAFNVKGEDTGSERVDFSSGVEAPKQSNQQVKVEAREITLDEHDVVERSLKLPPKIEKPDIEVGAPELGCSLGDRVKLNTSGISRGNASSAGAGGTVHTSSGTWVLGYSLDLGKWSSLAADLWAVFQGLKLVWDRGYRQVLVVSDSSAALKCLKTAPRASDPNIDLIQGCRDLVSRDWDCTLDHISREKNAAAAWLADHRSEEVLTVLDDPPQELARILNNQDNGIPPPS</sequence>
<keyword evidence="2" id="KW-0863">Zinc-finger</keyword>
<dbReference type="GO" id="GO:0003676">
    <property type="term" value="F:nucleic acid binding"/>
    <property type="evidence" value="ECO:0007669"/>
    <property type="project" value="InterPro"/>
</dbReference>
<dbReference type="InterPro" id="IPR019786">
    <property type="entry name" value="Zinc_finger_PHD-type_CS"/>
</dbReference>
<dbReference type="Proteomes" id="UP000827889">
    <property type="component" value="Chromosome 6"/>
</dbReference>
<dbReference type="Pfam" id="PF23121">
    <property type="entry name" value="SPOC_AIPP2"/>
    <property type="match status" value="1"/>
</dbReference>
<name>A0A8B8PE11_9MYRT</name>
<dbReference type="AlphaFoldDB" id="A0A8B8PE11"/>
<evidence type="ECO:0000256" key="2">
    <source>
        <dbReference type="ARBA" id="ARBA00022771"/>
    </source>
</evidence>
<proteinExistence type="predicted"/>
<dbReference type="InterPro" id="IPR036397">
    <property type="entry name" value="RNaseH_sf"/>
</dbReference>
<dbReference type="InterPro" id="IPR013083">
    <property type="entry name" value="Znf_RING/FYVE/PHD"/>
</dbReference>
<keyword evidence="8" id="KW-1185">Reference proteome</keyword>
<dbReference type="SUPFAM" id="SSF53098">
    <property type="entry name" value="Ribonuclease H-like"/>
    <property type="match status" value="1"/>
</dbReference>
<dbReference type="InterPro" id="IPR044730">
    <property type="entry name" value="RNase_H-like_dom_plant"/>
</dbReference>
<dbReference type="CDD" id="cd06222">
    <property type="entry name" value="RNase_H_like"/>
    <property type="match status" value="1"/>
</dbReference>
<feature type="region of interest" description="Disordered" evidence="6">
    <location>
        <begin position="457"/>
        <end position="481"/>
    </location>
</feature>
<dbReference type="InterPro" id="IPR011011">
    <property type="entry name" value="Znf_FYVE_PHD"/>
</dbReference>
<dbReference type="GeneID" id="115742731"/>
<dbReference type="SUPFAM" id="SSF57903">
    <property type="entry name" value="FYVE/PHD zinc finger"/>
    <property type="match status" value="1"/>
</dbReference>
<dbReference type="GO" id="GO:0008270">
    <property type="term" value="F:zinc ion binding"/>
    <property type="evidence" value="ECO:0007669"/>
    <property type="project" value="UniProtKB-KW"/>
</dbReference>
<keyword evidence="1" id="KW-0479">Metal-binding</keyword>
<dbReference type="InterPro" id="IPR001965">
    <property type="entry name" value="Znf_PHD"/>
</dbReference>
<feature type="domain" description="Zinc finger PHD-type" evidence="7">
    <location>
        <begin position="9"/>
        <end position="54"/>
    </location>
</feature>
<dbReference type="GO" id="GO:0140566">
    <property type="term" value="F:histone reader activity"/>
    <property type="evidence" value="ECO:0007669"/>
    <property type="project" value="InterPro"/>
</dbReference>
<keyword evidence="3" id="KW-0862">Zinc</keyword>
<reference evidence="9" key="1">
    <citation type="submission" date="2025-08" db="UniProtKB">
        <authorList>
            <consortium name="RefSeq"/>
        </authorList>
    </citation>
    <scope>IDENTIFICATION</scope>
    <source>
        <tissue evidence="9">Leaf</tissue>
    </source>
</reference>
<evidence type="ECO:0000313" key="9">
    <source>
        <dbReference type="RefSeq" id="XP_030533050.1"/>
    </source>
</evidence>
<dbReference type="PANTHER" id="PTHR33304:SF36">
    <property type="entry name" value="GB|AAF26970.1-RELATED"/>
    <property type="match status" value="1"/>
</dbReference>
<evidence type="ECO:0000313" key="8">
    <source>
        <dbReference type="Proteomes" id="UP000827889"/>
    </source>
</evidence>
<evidence type="ECO:0000256" key="6">
    <source>
        <dbReference type="SAM" id="MobiDB-lite"/>
    </source>
</evidence>
<accession>A0A8B8PE11</accession>
<dbReference type="SMART" id="SM00249">
    <property type="entry name" value="PHD"/>
    <property type="match status" value="1"/>
</dbReference>
<gene>
    <name evidence="9" type="primary">LOC115742731</name>
</gene>
<dbReference type="OrthoDB" id="651601at2759"/>
<dbReference type="InterPro" id="IPR002156">
    <property type="entry name" value="RNaseH_domain"/>
</dbReference>
<evidence type="ECO:0000256" key="3">
    <source>
        <dbReference type="ARBA" id="ARBA00022833"/>
    </source>
</evidence>
<evidence type="ECO:0000256" key="5">
    <source>
        <dbReference type="ARBA" id="ARBA00023163"/>
    </source>
</evidence>
<dbReference type="InterPro" id="IPR012337">
    <property type="entry name" value="RNaseH-like_sf"/>
</dbReference>
<evidence type="ECO:0000256" key="4">
    <source>
        <dbReference type="ARBA" id="ARBA00023015"/>
    </source>
</evidence>
<protein>
    <submittedName>
        <fullName evidence="9">Uncharacterized protein LOC115742731 isoform X1</fullName>
    </submittedName>
</protein>
<dbReference type="PROSITE" id="PS01359">
    <property type="entry name" value="ZF_PHD_1"/>
    <property type="match status" value="1"/>
</dbReference>
<dbReference type="GO" id="GO:0004523">
    <property type="term" value="F:RNA-DNA hybrid ribonuclease activity"/>
    <property type="evidence" value="ECO:0007669"/>
    <property type="project" value="InterPro"/>
</dbReference>
<dbReference type="InterPro" id="IPR049914">
    <property type="entry name" value="PHD1-3/5-6"/>
</dbReference>
<keyword evidence="4" id="KW-0805">Transcription regulation</keyword>
<dbReference type="Pfam" id="PF13456">
    <property type="entry name" value="RVT_3"/>
    <property type="match status" value="1"/>
</dbReference>
<dbReference type="KEGG" id="rarg:115742731"/>
<dbReference type="RefSeq" id="XP_030533050.1">
    <property type="nucleotide sequence ID" value="XM_030677190.2"/>
</dbReference>
<dbReference type="PANTHER" id="PTHR33304">
    <property type="match status" value="1"/>
</dbReference>
<dbReference type="Gene3D" id="3.30.420.10">
    <property type="entry name" value="Ribonuclease H-like superfamily/Ribonuclease H"/>
    <property type="match status" value="1"/>
</dbReference>
<evidence type="ECO:0000256" key="1">
    <source>
        <dbReference type="ARBA" id="ARBA00022723"/>
    </source>
</evidence>
<keyword evidence="5" id="KW-0804">Transcription</keyword>
<dbReference type="GO" id="GO:0034244">
    <property type="term" value="P:negative regulation of transcription elongation by RNA polymerase II"/>
    <property type="evidence" value="ECO:0007669"/>
    <property type="project" value="InterPro"/>
</dbReference>